<reference evidence="5" key="1">
    <citation type="journal article" date="2020" name="Stud. Mycol.">
        <title>101 Dothideomycetes genomes: a test case for predicting lifestyles and emergence of pathogens.</title>
        <authorList>
            <person name="Haridas S."/>
            <person name="Albert R."/>
            <person name="Binder M."/>
            <person name="Bloem J."/>
            <person name="Labutti K."/>
            <person name="Salamov A."/>
            <person name="Andreopoulos B."/>
            <person name="Baker S."/>
            <person name="Barry K."/>
            <person name="Bills G."/>
            <person name="Bluhm B."/>
            <person name="Cannon C."/>
            <person name="Castanera R."/>
            <person name="Culley D."/>
            <person name="Daum C."/>
            <person name="Ezra D."/>
            <person name="Gonzalez J."/>
            <person name="Henrissat B."/>
            <person name="Kuo A."/>
            <person name="Liang C."/>
            <person name="Lipzen A."/>
            <person name="Lutzoni F."/>
            <person name="Magnuson J."/>
            <person name="Mondo S."/>
            <person name="Nolan M."/>
            <person name="Ohm R."/>
            <person name="Pangilinan J."/>
            <person name="Park H.-J."/>
            <person name="Ramirez L."/>
            <person name="Alfaro M."/>
            <person name="Sun H."/>
            <person name="Tritt A."/>
            <person name="Yoshinaga Y."/>
            <person name="Zwiers L.-H."/>
            <person name="Turgeon B."/>
            <person name="Goodwin S."/>
            <person name="Spatafora J."/>
            <person name="Crous P."/>
            <person name="Grigoriev I."/>
        </authorList>
    </citation>
    <scope>NUCLEOTIDE SEQUENCE</scope>
    <source>
        <strain evidence="5">CBS 121167</strain>
    </source>
</reference>
<evidence type="ECO:0000259" key="4">
    <source>
        <dbReference type="PROSITE" id="PS00498"/>
    </source>
</evidence>
<proteinExistence type="predicted"/>
<dbReference type="EMBL" id="ML995476">
    <property type="protein sequence ID" value="KAF2146390.1"/>
    <property type="molecule type" value="Genomic_DNA"/>
</dbReference>
<dbReference type="Gene3D" id="1.10.1280.10">
    <property type="entry name" value="Di-copper center containing domain from catechol oxidase"/>
    <property type="match status" value="1"/>
</dbReference>
<protein>
    <recommendedName>
        <fullName evidence="3 4">Tyrosinase copper-binding domain-containing protein</fullName>
    </recommendedName>
</protein>
<dbReference type="PROSITE" id="PS00497">
    <property type="entry name" value="TYROSINASE_1"/>
    <property type="match status" value="1"/>
</dbReference>
<evidence type="ECO:0000313" key="5">
    <source>
        <dbReference type="EMBL" id="KAF2146390.1"/>
    </source>
</evidence>
<dbReference type="PANTHER" id="PTHR11474">
    <property type="entry name" value="TYROSINASE FAMILY MEMBER"/>
    <property type="match status" value="1"/>
</dbReference>
<dbReference type="InterPro" id="IPR050316">
    <property type="entry name" value="Tyrosinase/Hemocyanin"/>
</dbReference>
<dbReference type="RefSeq" id="XP_033402099.1">
    <property type="nucleotide sequence ID" value="XM_033536421.1"/>
</dbReference>
<evidence type="ECO:0000256" key="2">
    <source>
        <dbReference type="ARBA" id="ARBA00023002"/>
    </source>
</evidence>
<dbReference type="SUPFAM" id="SSF48056">
    <property type="entry name" value="Di-copper centre-containing domain"/>
    <property type="match status" value="1"/>
</dbReference>
<dbReference type="PANTHER" id="PTHR11474:SF125">
    <property type="entry name" value="N-ACETYL-6-HYDROXYTRYPTOPHAN OXIDASE IVOB-RELATED"/>
    <property type="match status" value="1"/>
</dbReference>
<keyword evidence="6" id="KW-1185">Reference proteome</keyword>
<dbReference type="GeneID" id="54293917"/>
<dbReference type="PRINTS" id="PR00092">
    <property type="entry name" value="TYROSINASE"/>
</dbReference>
<dbReference type="Proteomes" id="UP000799438">
    <property type="component" value="Unassembled WGS sequence"/>
</dbReference>
<organism evidence="5 6">
    <name type="scientific">Aplosporella prunicola CBS 121167</name>
    <dbReference type="NCBI Taxonomy" id="1176127"/>
    <lineage>
        <taxon>Eukaryota</taxon>
        <taxon>Fungi</taxon>
        <taxon>Dikarya</taxon>
        <taxon>Ascomycota</taxon>
        <taxon>Pezizomycotina</taxon>
        <taxon>Dothideomycetes</taxon>
        <taxon>Dothideomycetes incertae sedis</taxon>
        <taxon>Botryosphaeriales</taxon>
        <taxon>Aplosporellaceae</taxon>
        <taxon>Aplosporella</taxon>
    </lineage>
</organism>
<evidence type="ECO:0000256" key="1">
    <source>
        <dbReference type="ARBA" id="ARBA00022723"/>
    </source>
</evidence>
<evidence type="ECO:0000313" key="6">
    <source>
        <dbReference type="Proteomes" id="UP000799438"/>
    </source>
</evidence>
<feature type="domain" description="Tyrosinase copper-binding" evidence="3">
    <location>
        <begin position="120"/>
        <end position="137"/>
    </location>
</feature>
<keyword evidence="2" id="KW-0560">Oxidoreductase</keyword>
<dbReference type="GO" id="GO:0016491">
    <property type="term" value="F:oxidoreductase activity"/>
    <property type="evidence" value="ECO:0007669"/>
    <property type="project" value="UniProtKB-KW"/>
</dbReference>
<dbReference type="AlphaFoldDB" id="A0A6A6BQV3"/>
<sequence>MGGVAALPKAPDTAALLSKPSADLDVAASQVEALAKNAHEAAFEQLEESGPFRADTCTKDNVSVRREWGVLKDEEKKEYINAVLCLQRKPANTPQALAPGAKTRYDDFVAVHINQTMTIHETGTFLSWHRWFTWAYEQALRNECGYTGTQPYWDWSQTARTGFAASPIFDGSAVSLSGNGAPVPNQGEVLVGGPDTTGLAPIRLPPGSGGGCVYAGPFSNMSVNLGPALLFLPNGSHVSASNPLDYNARCLRRDLTDAVLRANANASSIATLVLDSGDIHSFQTAMQGAPGASLGVHGGAHYALGGDPGRDFFVSPGDPAFFLHHAMVDRVWWVWQMRGQGVRLPQVAQTGTFLDVPKSRNTSLGDAVDLGFALGSMGLREQLMRVGDLVSTVGGPFCYVYE</sequence>
<evidence type="ECO:0000259" key="3">
    <source>
        <dbReference type="PROSITE" id="PS00497"/>
    </source>
</evidence>
<dbReference type="GO" id="GO:0046872">
    <property type="term" value="F:metal ion binding"/>
    <property type="evidence" value="ECO:0007669"/>
    <property type="project" value="UniProtKB-KW"/>
</dbReference>
<dbReference type="InterPro" id="IPR002227">
    <property type="entry name" value="Tyrosinase_Cu-bd"/>
</dbReference>
<keyword evidence="1" id="KW-0479">Metal-binding</keyword>
<dbReference type="PROSITE" id="PS00498">
    <property type="entry name" value="TYROSINASE_2"/>
    <property type="match status" value="1"/>
</dbReference>
<feature type="domain" description="Tyrosinase copper-binding" evidence="4">
    <location>
        <begin position="318"/>
        <end position="329"/>
    </location>
</feature>
<dbReference type="Pfam" id="PF00264">
    <property type="entry name" value="Tyrosinase"/>
    <property type="match status" value="1"/>
</dbReference>
<dbReference type="InterPro" id="IPR008922">
    <property type="entry name" value="Di-copper_centre_dom_sf"/>
</dbReference>
<dbReference type="OrthoDB" id="6132182at2759"/>
<accession>A0A6A6BQV3</accession>
<gene>
    <name evidence="5" type="ORF">K452DRAFT_219628</name>
</gene>
<name>A0A6A6BQV3_9PEZI</name>